<evidence type="ECO:0000256" key="1">
    <source>
        <dbReference type="SAM" id="MobiDB-lite"/>
    </source>
</evidence>
<organism evidence="2">
    <name type="scientific">Phaffia rhodozyma</name>
    <name type="common">Yeast</name>
    <name type="synonym">Xanthophyllomyces dendrorhous</name>
    <dbReference type="NCBI Taxonomy" id="264483"/>
    <lineage>
        <taxon>Eukaryota</taxon>
        <taxon>Fungi</taxon>
        <taxon>Dikarya</taxon>
        <taxon>Basidiomycota</taxon>
        <taxon>Agaricomycotina</taxon>
        <taxon>Tremellomycetes</taxon>
        <taxon>Cystofilobasidiales</taxon>
        <taxon>Mrakiaceae</taxon>
        <taxon>Phaffia</taxon>
    </lineage>
</organism>
<evidence type="ECO:0000313" key="2">
    <source>
        <dbReference type="EMBL" id="CDZ98321.1"/>
    </source>
</evidence>
<dbReference type="AlphaFoldDB" id="A0A0F7SHE8"/>
<feature type="compositionally biased region" description="Basic and acidic residues" evidence="1">
    <location>
        <begin position="211"/>
        <end position="238"/>
    </location>
</feature>
<protein>
    <recommendedName>
        <fullName evidence="3">F-box domain-containing protein</fullName>
    </recommendedName>
</protein>
<accession>A0A0F7SHE8</accession>
<feature type="compositionally biased region" description="Polar residues" evidence="1">
    <location>
        <begin position="710"/>
        <end position="722"/>
    </location>
</feature>
<name>A0A0F7SHE8_PHARH</name>
<feature type="region of interest" description="Disordered" evidence="1">
    <location>
        <begin position="574"/>
        <end position="631"/>
    </location>
</feature>
<feature type="compositionally biased region" description="Polar residues" evidence="1">
    <location>
        <begin position="407"/>
        <end position="425"/>
    </location>
</feature>
<proteinExistence type="predicted"/>
<feature type="compositionally biased region" description="Polar residues" evidence="1">
    <location>
        <begin position="575"/>
        <end position="587"/>
    </location>
</feature>
<feature type="compositionally biased region" description="Basic and acidic residues" evidence="1">
    <location>
        <begin position="394"/>
        <end position="405"/>
    </location>
</feature>
<dbReference type="EMBL" id="LN483326">
    <property type="protein sequence ID" value="CDZ98321.1"/>
    <property type="molecule type" value="Genomic_DNA"/>
</dbReference>
<evidence type="ECO:0008006" key="3">
    <source>
        <dbReference type="Google" id="ProtNLM"/>
    </source>
</evidence>
<reference evidence="2" key="1">
    <citation type="submission" date="2014-08" db="EMBL/GenBank/DDBJ databases">
        <authorList>
            <person name="Sharma Rahul"/>
            <person name="Thines Marco"/>
        </authorList>
    </citation>
    <scope>NUCLEOTIDE SEQUENCE</scope>
</reference>
<feature type="region of interest" description="Disordered" evidence="1">
    <location>
        <begin position="211"/>
        <end position="242"/>
    </location>
</feature>
<sequence>MDVSSPIYILRIPPELWDYILSFIPEPHLQRTALSLLSVFPNVSISDRHLWKNLVVARSEQLPALYLIIRELDKRRQFRPGLIDDDSETEDEDTWINFGPALSTSFEMRSWKGNADALVNILHLLPNLEAIRLRIGTNFNPEHLEDIFLTPRPKLQSINLRFRPYVNTVSYHQFLSGIYYDTFIDLLASWTVTPANQPLRSLSLVQDVPPRHLVDPRAPRPAENNASKEDAKEKERVQGKGGYTGHGPFNYLSEALQSFQPKIFAQPIVFFNTMCITRLSLSLLTKMTTHLRLRIPQKDIISPITTSALSFPSLQFLDVSTSNIRLHTNIPTLLRTYPNLQHLIMDHTNLFGFLGNDKERGKECCHELGRLLVMSGMNRGKEVERSIGNWEKEESFRATRRRDQDVTETSNTNGPQTTPERSVSNDIDRMADRLEALTTMDYNLNASSRERRRGVRPMGISSFSIRSSNSSSSTNNLARTALSNATTSSHHDNSLSTPTSINYVLPSIPVLRSVSLGGEAILTSSQRKEWTSEFKRGWKEGLEKIVEWALGGVGERYERSRRKAEKDRVEWEKWLTTQATGGRQTDSPLEDRSTGAPVTNGKGKGKAHTISSSKISGSAVPKPPPQVNLYRFPTPAERASLPPFDPSANPTSQLVLISGDSTEDWRSTYADLLSRDVSCVFCTVPEDPTGGPLRRGGENLVRLSHGGTESAGSGSVSGSTLPSGVGTPRSWVGGYQFEEEDQVEDNVVDRHPNGCGHAIGKDVWEDWGD</sequence>
<feature type="region of interest" description="Disordered" evidence="1">
    <location>
        <begin position="394"/>
        <end position="427"/>
    </location>
</feature>
<feature type="region of interest" description="Disordered" evidence="1">
    <location>
        <begin position="705"/>
        <end position="727"/>
    </location>
</feature>